<dbReference type="Gene3D" id="3.40.50.10610">
    <property type="entry name" value="ABC-type transport auxiliary lipoprotein component"/>
    <property type="match status" value="1"/>
</dbReference>
<dbReference type="AlphaFoldDB" id="A0A0A2MUB1"/>
<accession>A0A0A2MUB1</accession>
<feature type="compositionally biased region" description="Basic and acidic residues" evidence="1">
    <location>
        <begin position="173"/>
        <end position="185"/>
    </location>
</feature>
<evidence type="ECO:0000256" key="1">
    <source>
        <dbReference type="SAM" id="MobiDB-lite"/>
    </source>
</evidence>
<dbReference type="eggNOG" id="ENOG5030QGN">
    <property type="taxonomic scope" value="Bacteria"/>
</dbReference>
<gene>
    <name evidence="2" type="ORF">Q766_02855</name>
</gene>
<name>A0A0A2MUB1_9FLAO</name>
<reference evidence="2 3" key="1">
    <citation type="submission" date="2013-09" db="EMBL/GenBank/DDBJ databases">
        <authorList>
            <person name="Zeng Z."/>
            <person name="Chen C."/>
        </authorList>
    </citation>
    <scope>NUCLEOTIDE SEQUENCE [LARGE SCALE GENOMIC DNA]</scope>
    <source>
        <strain evidence="2 3">WB 4.1-42</strain>
    </source>
</reference>
<dbReference type="STRING" id="1121898.GCA_000422725_01043"/>
<feature type="region of interest" description="Disordered" evidence="1">
    <location>
        <begin position="163"/>
        <end position="189"/>
    </location>
</feature>
<protein>
    <submittedName>
        <fullName evidence="2">Uncharacterized protein</fullName>
    </submittedName>
</protein>
<proteinExistence type="predicted"/>
<dbReference type="EMBL" id="JRLY01000001">
    <property type="protein sequence ID" value="KGO95063.1"/>
    <property type="molecule type" value="Genomic_DNA"/>
</dbReference>
<feature type="compositionally biased region" description="Low complexity" evidence="1">
    <location>
        <begin position="163"/>
        <end position="172"/>
    </location>
</feature>
<evidence type="ECO:0000313" key="3">
    <source>
        <dbReference type="Proteomes" id="UP000030111"/>
    </source>
</evidence>
<comment type="caution">
    <text evidence="2">The sequence shown here is derived from an EMBL/GenBank/DDBJ whole genome shotgun (WGS) entry which is preliminary data.</text>
</comment>
<keyword evidence="3" id="KW-1185">Reference proteome</keyword>
<dbReference type="Proteomes" id="UP000030111">
    <property type="component" value="Unassembled WGS sequence"/>
</dbReference>
<sequence>MLNGEKREGKVVSVKDDAIKFVYKGETLEYEFKKSQINKIEFASGRTEVVNNSVGLAAAPTSTAAERKGRIAVLPYTFITNETALNPEAMGKQLQTDTYNAVKANTSSLQLQDPITTNSLLARQGLTHANLNTKTPQEMATLLGVEYVVYGIANVTNKGTSTYGSGSTTYNGKETEKKEGRKETTKASGTTYSSNNATVLTNYDTKIDLSFFNDQGTSIYSESRKAFGSGADAYHATINYLIKRCPFGTKAKN</sequence>
<evidence type="ECO:0000313" key="2">
    <source>
        <dbReference type="EMBL" id="KGO95063.1"/>
    </source>
</evidence>
<organism evidence="2 3">
    <name type="scientific">Flavobacterium subsaxonicum WB 4.1-42 = DSM 21790</name>
    <dbReference type="NCBI Taxonomy" id="1121898"/>
    <lineage>
        <taxon>Bacteria</taxon>
        <taxon>Pseudomonadati</taxon>
        <taxon>Bacteroidota</taxon>
        <taxon>Flavobacteriia</taxon>
        <taxon>Flavobacteriales</taxon>
        <taxon>Flavobacteriaceae</taxon>
        <taxon>Flavobacterium</taxon>
    </lineage>
</organism>